<feature type="non-terminal residue" evidence="8">
    <location>
        <position position="423"/>
    </location>
</feature>
<comment type="catalytic activity">
    <reaction evidence="6">
        <text>DNA(n) + a 2'-deoxyribonucleoside 5'-triphosphate = DNA(n+1) + diphosphate</text>
        <dbReference type="Rhea" id="RHEA:22508"/>
        <dbReference type="Rhea" id="RHEA-COMP:17339"/>
        <dbReference type="Rhea" id="RHEA-COMP:17340"/>
        <dbReference type="ChEBI" id="CHEBI:33019"/>
        <dbReference type="ChEBI" id="CHEBI:61560"/>
        <dbReference type="ChEBI" id="CHEBI:173112"/>
        <dbReference type="EC" id="2.7.7.7"/>
    </reaction>
</comment>
<evidence type="ECO:0000313" key="8">
    <source>
        <dbReference type="EMBL" id="SDK15880.1"/>
    </source>
</evidence>
<accession>A0A1G8ZNZ1</accession>
<keyword evidence="3" id="KW-0548">Nucleotidyltransferase</keyword>
<dbReference type="Gene3D" id="3.90.1600.10">
    <property type="entry name" value="Palm domain of DNA polymerase"/>
    <property type="match status" value="1"/>
</dbReference>
<dbReference type="AlphaFoldDB" id="A0A1G8ZNZ1"/>
<feature type="domain" description="DNA-directed DNA polymerase family B multifunctional" evidence="7">
    <location>
        <begin position="323"/>
        <end position="410"/>
    </location>
</feature>
<gene>
    <name evidence="8" type="ORF">SAMN05216226_1281</name>
</gene>
<dbReference type="SUPFAM" id="SSF56672">
    <property type="entry name" value="DNA/RNA polymerases"/>
    <property type="match status" value="1"/>
</dbReference>
<evidence type="ECO:0000256" key="2">
    <source>
        <dbReference type="ARBA" id="ARBA00022679"/>
    </source>
</evidence>
<dbReference type="STRING" id="890420.SAMN05216226_1281"/>
<keyword evidence="4" id="KW-0239">DNA-directed DNA polymerase</keyword>
<dbReference type="NCBIfam" id="NF004418">
    <property type="entry name" value="PRK05761.1-4"/>
    <property type="match status" value="1"/>
</dbReference>
<keyword evidence="9" id="KW-1185">Reference proteome</keyword>
<evidence type="ECO:0000256" key="6">
    <source>
        <dbReference type="ARBA" id="ARBA00049244"/>
    </source>
</evidence>
<dbReference type="InterPro" id="IPR023211">
    <property type="entry name" value="DNA_pol_palm_dom_sf"/>
</dbReference>
<keyword evidence="5" id="KW-0238">DNA-binding</keyword>
<dbReference type="EMBL" id="FNFC01000028">
    <property type="protein sequence ID" value="SDK15880.1"/>
    <property type="molecule type" value="Genomic_DNA"/>
</dbReference>
<dbReference type="Pfam" id="PF00136">
    <property type="entry name" value="DNA_pol_B"/>
    <property type="match status" value="1"/>
</dbReference>
<dbReference type="Proteomes" id="UP000198856">
    <property type="component" value="Unassembled WGS sequence"/>
</dbReference>
<dbReference type="GO" id="GO:0003887">
    <property type="term" value="F:DNA-directed DNA polymerase activity"/>
    <property type="evidence" value="ECO:0007669"/>
    <property type="project" value="UniProtKB-KW"/>
</dbReference>
<dbReference type="PANTHER" id="PTHR10322">
    <property type="entry name" value="DNA POLYMERASE CATALYTIC SUBUNIT"/>
    <property type="match status" value="1"/>
</dbReference>
<dbReference type="GO" id="GO:0006261">
    <property type="term" value="P:DNA-templated DNA replication"/>
    <property type="evidence" value="ECO:0007669"/>
    <property type="project" value="TreeGrafter"/>
</dbReference>
<organism evidence="8 9">
    <name type="scientific">Halovenus aranensis</name>
    <dbReference type="NCBI Taxonomy" id="890420"/>
    <lineage>
        <taxon>Archaea</taxon>
        <taxon>Methanobacteriati</taxon>
        <taxon>Methanobacteriota</taxon>
        <taxon>Stenosarchaea group</taxon>
        <taxon>Halobacteria</taxon>
        <taxon>Halobacteriales</taxon>
        <taxon>Haloarculaceae</taxon>
        <taxon>Halovenus</taxon>
    </lineage>
</organism>
<evidence type="ECO:0000259" key="7">
    <source>
        <dbReference type="Pfam" id="PF00136"/>
    </source>
</evidence>
<evidence type="ECO:0000256" key="4">
    <source>
        <dbReference type="ARBA" id="ARBA00022932"/>
    </source>
</evidence>
<sequence length="423" mass="46825">MPFTIDFLDGGRVLEWEATADGAVATERDDYTPRFYVAARDPDADLDLTTLQSVYDQHPDVVATETVARRPGFRRDKETVLAVDVAHIDSVTPLARQARQLPDYPVGDLACFNVDFSREFRYCLETGVDPTPASEVSTLRLSVPVTETSNDIYGELSVAGDTVTGSPSELLTAVQAAVDAHDPDILVCSTSEIVSTLHEMATESGVDDFSLSRGPDVDYQQLASRSTYSSYGRVGHSPARYNVPGRAIIDESNTFFYGETNLDGVLDLVSRSKKPIQELAWASIGNVLTAIQICEAYDRGVLVPWNSWRHEFYKPMGTLHDADRGGFIFAPEVGLHENVHELDFSSLYPNIICTRNVSPDVIRCDCHSDREDVPGLGYSICDDRGYLVDVLQPIIDARDEIKAAIRREKERDAPDEDHLAELE</sequence>
<name>A0A1G8ZNZ1_9EURY</name>
<dbReference type="PANTHER" id="PTHR10322:SF23">
    <property type="entry name" value="DNA POLYMERASE DELTA CATALYTIC SUBUNIT"/>
    <property type="match status" value="1"/>
</dbReference>
<dbReference type="GO" id="GO:0003677">
    <property type="term" value="F:DNA binding"/>
    <property type="evidence" value="ECO:0007669"/>
    <property type="project" value="UniProtKB-KW"/>
</dbReference>
<protein>
    <recommendedName>
        <fullName evidence="1">DNA-directed DNA polymerase</fullName>
        <ecNumber evidence="1">2.7.7.7</ecNumber>
    </recommendedName>
</protein>
<dbReference type="GO" id="GO:0000166">
    <property type="term" value="F:nucleotide binding"/>
    <property type="evidence" value="ECO:0007669"/>
    <property type="project" value="InterPro"/>
</dbReference>
<reference evidence="8 9" key="1">
    <citation type="submission" date="2016-10" db="EMBL/GenBank/DDBJ databases">
        <authorList>
            <person name="de Groot N.N."/>
        </authorList>
    </citation>
    <scope>NUCLEOTIDE SEQUENCE [LARGE SCALE GENOMIC DNA]</scope>
    <source>
        <strain evidence="8 9">IBRC-M10015</strain>
    </source>
</reference>
<dbReference type="OrthoDB" id="8639at2157"/>
<proteinExistence type="predicted"/>
<evidence type="ECO:0000313" key="9">
    <source>
        <dbReference type="Proteomes" id="UP000198856"/>
    </source>
</evidence>
<evidence type="ECO:0000256" key="3">
    <source>
        <dbReference type="ARBA" id="ARBA00022695"/>
    </source>
</evidence>
<dbReference type="InterPro" id="IPR043502">
    <property type="entry name" value="DNA/RNA_pol_sf"/>
</dbReference>
<dbReference type="RefSeq" id="WP_143414198.1">
    <property type="nucleotide sequence ID" value="NZ_FNFC01000028.1"/>
</dbReference>
<dbReference type="InterPro" id="IPR006134">
    <property type="entry name" value="DNA-dir_DNA_pol_B_multi_dom"/>
</dbReference>
<evidence type="ECO:0000256" key="5">
    <source>
        <dbReference type="ARBA" id="ARBA00023125"/>
    </source>
</evidence>
<dbReference type="InterPro" id="IPR050240">
    <property type="entry name" value="DNA_pol_type-B"/>
</dbReference>
<keyword evidence="2" id="KW-0808">Transferase</keyword>
<dbReference type="EC" id="2.7.7.7" evidence="1"/>
<evidence type="ECO:0000256" key="1">
    <source>
        <dbReference type="ARBA" id="ARBA00012417"/>
    </source>
</evidence>